<proteinExistence type="predicted"/>
<dbReference type="Proteomes" id="UP000618754">
    <property type="component" value="Unassembled WGS sequence"/>
</dbReference>
<protein>
    <submittedName>
        <fullName evidence="1">Uncharacterized protein</fullName>
    </submittedName>
</protein>
<accession>A0ABR7X9S9</accession>
<organism evidence="1 2">
    <name type="scientific">Mucilaginibacter rigui</name>
    <dbReference type="NCBI Taxonomy" id="534635"/>
    <lineage>
        <taxon>Bacteria</taxon>
        <taxon>Pseudomonadati</taxon>
        <taxon>Bacteroidota</taxon>
        <taxon>Sphingobacteriia</taxon>
        <taxon>Sphingobacteriales</taxon>
        <taxon>Sphingobacteriaceae</taxon>
        <taxon>Mucilaginibacter</taxon>
    </lineage>
</organism>
<dbReference type="EMBL" id="JACWMW010000005">
    <property type="protein sequence ID" value="MBD1387348.1"/>
    <property type="molecule type" value="Genomic_DNA"/>
</dbReference>
<comment type="caution">
    <text evidence="1">The sequence shown here is derived from an EMBL/GenBank/DDBJ whole genome shotgun (WGS) entry which is preliminary data.</text>
</comment>
<name>A0ABR7X9S9_9SPHI</name>
<evidence type="ECO:0000313" key="2">
    <source>
        <dbReference type="Proteomes" id="UP000618754"/>
    </source>
</evidence>
<reference evidence="1 2" key="1">
    <citation type="submission" date="2020-09" db="EMBL/GenBank/DDBJ databases">
        <title>Novel species of Mucilaginibacter isolated from a glacier on the Tibetan Plateau.</title>
        <authorList>
            <person name="Liu Q."/>
            <person name="Xin Y.-H."/>
        </authorList>
    </citation>
    <scope>NUCLEOTIDE SEQUENCE [LARGE SCALE GENOMIC DNA]</scope>
    <source>
        <strain evidence="1 2">CGMCC 1.13878</strain>
    </source>
</reference>
<keyword evidence="2" id="KW-1185">Reference proteome</keyword>
<evidence type="ECO:0000313" key="1">
    <source>
        <dbReference type="EMBL" id="MBD1387348.1"/>
    </source>
</evidence>
<dbReference type="RefSeq" id="WP_191177198.1">
    <property type="nucleotide sequence ID" value="NZ_JACWMW010000005.1"/>
</dbReference>
<sequence length="211" mass="23730">MGIFDIFKKQNKDVLENSVYELLFCDNPDLYKNNNQQPDSYPWNILFSDTTDNADLEKIIADTNAESRVKILAYNKLLDRGQKINKKELLGVIIEIGLDNGLDVLASFRDGTARYINQSGKIIIWETTDTTSANLTDKLFDNSYEVVNKIGPWDKPRLPRPKKGVVRITFLVSDGLYFGEGPINVLFSDPMAAPALSSAAELMKYLVEKAS</sequence>
<gene>
    <name evidence="1" type="ORF">IDJ75_18815</name>
</gene>